<name>A0ACA9N0D5_9GLOM</name>
<comment type="caution">
    <text evidence="1">The sequence shown here is derived from an EMBL/GenBank/DDBJ whole genome shotgun (WGS) entry which is preliminary data.</text>
</comment>
<accession>A0ACA9N0D5</accession>
<evidence type="ECO:0000313" key="2">
    <source>
        <dbReference type="Proteomes" id="UP000789702"/>
    </source>
</evidence>
<organism evidence="1 2">
    <name type="scientific">Dentiscutata heterogama</name>
    <dbReference type="NCBI Taxonomy" id="1316150"/>
    <lineage>
        <taxon>Eukaryota</taxon>
        <taxon>Fungi</taxon>
        <taxon>Fungi incertae sedis</taxon>
        <taxon>Mucoromycota</taxon>
        <taxon>Glomeromycotina</taxon>
        <taxon>Glomeromycetes</taxon>
        <taxon>Diversisporales</taxon>
        <taxon>Gigasporaceae</taxon>
        <taxon>Dentiscutata</taxon>
    </lineage>
</organism>
<gene>
    <name evidence="1" type="ORF">DHETER_LOCUS8211</name>
</gene>
<dbReference type="Proteomes" id="UP000789702">
    <property type="component" value="Unassembled WGS sequence"/>
</dbReference>
<proteinExistence type="predicted"/>
<sequence length="40" mass="4576">MTTEFEIDIVWKKIAAGIIHAANKNIPRKKASKIINARRE</sequence>
<dbReference type="EMBL" id="CAJVPU010012717">
    <property type="protein sequence ID" value="CAG8625989.1"/>
    <property type="molecule type" value="Genomic_DNA"/>
</dbReference>
<feature type="non-terminal residue" evidence="1">
    <location>
        <position position="40"/>
    </location>
</feature>
<protein>
    <submittedName>
        <fullName evidence="1">14963_t:CDS:1</fullName>
    </submittedName>
</protein>
<evidence type="ECO:0000313" key="1">
    <source>
        <dbReference type="EMBL" id="CAG8625989.1"/>
    </source>
</evidence>
<keyword evidence="2" id="KW-1185">Reference proteome</keyword>
<reference evidence="1" key="1">
    <citation type="submission" date="2021-06" db="EMBL/GenBank/DDBJ databases">
        <authorList>
            <person name="Kallberg Y."/>
            <person name="Tangrot J."/>
            <person name="Rosling A."/>
        </authorList>
    </citation>
    <scope>NUCLEOTIDE SEQUENCE</scope>
    <source>
        <strain evidence="1">IL203A</strain>
    </source>
</reference>